<protein>
    <submittedName>
        <fullName evidence="6">HTH-type transcriptional regulator GltC</fullName>
    </submittedName>
</protein>
<evidence type="ECO:0000313" key="7">
    <source>
        <dbReference type="Proteomes" id="UP000325032"/>
    </source>
</evidence>
<accession>A0A5C0WLY6</accession>
<evidence type="ECO:0000256" key="4">
    <source>
        <dbReference type="ARBA" id="ARBA00023163"/>
    </source>
</evidence>
<dbReference type="PROSITE" id="PS50931">
    <property type="entry name" value="HTH_LYSR"/>
    <property type="match status" value="1"/>
</dbReference>
<dbReference type="Gene3D" id="1.10.10.10">
    <property type="entry name" value="Winged helix-like DNA-binding domain superfamily/Winged helix DNA-binding domain"/>
    <property type="match status" value="1"/>
</dbReference>
<dbReference type="GO" id="GO:0003677">
    <property type="term" value="F:DNA binding"/>
    <property type="evidence" value="ECO:0007669"/>
    <property type="project" value="UniProtKB-KW"/>
</dbReference>
<evidence type="ECO:0000256" key="2">
    <source>
        <dbReference type="ARBA" id="ARBA00023015"/>
    </source>
</evidence>
<reference evidence="6 7" key="1">
    <citation type="journal article" date="2018" name="Plant Biotechnol. Rep.">
        <title>Diversity and antifungal activity of endophytic bacteria associated with Panax ginseng seedlings.</title>
        <authorList>
            <person name="Park J.M."/>
            <person name="Hong C.E."/>
            <person name="Jo S.H."/>
        </authorList>
    </citation>
    <scope>NUCLEOTIDE SEQUENCE [LARGE SCALE GENOMIC DNA]</scope>
    <source>
        <strain evidence="6 7">PgKB20</strain>
    </source>
</reference>
<dbReference type="PANTHER" id="PTHR30346:SF28">
    <property type="entry name" value="HTH-TYPE TRANSCRIPTIONAL REGULATOR CYNR"/>
    <property type="match status" value="1"/>
</dbReference>
<dbReference type="Pfam" id="PF00126">
    <property type="entry name" value="HTH_1"/>
    <property type="match status" value="1"/>
</dbReference>
<dbReference type="InterPro" id="IPR000847">
    <property type="entry name" value="LysR_HTH_N"/>
</dbReference>
<dbReference type="InterPro" id="IPR005119">
    <property type="entry name" value="LysR_subst-bd"/>
</dbReference>
<name>A0A5C0WLY6_BACIA</name>
<comment type="similarity">
    <text evidence="1">Belongs to the LysR transcriptional regulatory family.</text>
</comment>
<dbReference type="InterPro" id="IPR036390">
    <property type="entry name" value="WH_DNA-bd_sf"/>
</dbReference>
<dbReference type="FunFam" id="1.10.10.10:FF:000001">
    <property type="entry name" value="LysR family transcriptional regulator"/>
    <property type="match status" value="1"/>
</dbReference>
<dbReference type="AlphaFoldDB" id="A0A5C0WLY6"/>
<dbReference type="SUPFAM" id="SSF53850">
    <property type="entry name" value="Periplasmic binding protein-like II"/>
    <property type="match status" value="1"/>
</dbReference>
<feature type="domain" description="HTH lysR-type" evidence="5">
    <location>
        <begin position="7"/>
        <end position="64"/>
    </location>
</feature>
<dbReference type="EMBL" id="CP043404">
    <property type="protein sequence ID" value="QEK65198.1"/>
    <property type="molecule type" value="Genomic_DNA"/>
</dbReference>
<gene>
    <name evidence="6" type="primary">gltC_2</name>
    <name evidence="6" type="ORF">FX981_03468</name>
</gene>
<dbReference type="PANTHER" id="PTHR30346">
    <property type="entry name" value="TRANSCRIPTIONAL DUAL REGULATOR HCAR-RELATED"/>
    <property type="match status" value="1"/>
</dbReference>
<dbReference type="PRINTS" id="PR00039">
    <property type="entry name" value="HTHLYSR"/>
</dbReference>
<dbReference type="InterPro" id="IPR036388">
    <property type="entry name" value="WH-like_DNA-bd_sf"/>
</dbReference>
<dbReference type="CDD" id="cd08434">
    <property type="entry name" value="PBP2_GltC_like"/>
    <property type="match status" value="1"/>
</dbReference>
<sequence>MGVKCKMELRQLRYFVEVADREHVSEAAENLHVAQSAISRQIANLEEELGVALFEREGRNIKLTKIGRQFLDHVRTALKAIDYAKEQIDEYLDPHKGTVNIGFPTSLASQVLPSVISAFKQEYPEVDFLLRQGSYKFLIESVKNRDIDLAFLGPVPTNDSQIEGNILFSESIYALLPVSHPFSGQRSIHLSDLRRDHFVLFPEGYVLRQIAVDACKQAGYEPTISSEGEDLDAIKGLVSAGMGVTLLPESAFYETTPRFTVKIPIDFPQVRRTVGIIASKTREMSPSAHDFYVFVKDFFSKIEQYK</sequence>
<keyword evidence="7" id="KW-1185">Reference proteome</keyword>
<keyword evidence="2" id="KW-0805">Transcription regulation</keyword>
<keyword evidence="3" id="KW-0238">DNA-binding</keyword>
<dbReference type="Pfam" id="PF03466">
    <property type="entry name" value="LysR_substrate"/>
    <property type="match status" value="1"/>
</dbReference>
<dbReference type="GO" id="GO:0003700">
    <property type="term" value="F:DNA-binding transcription factor activity"/>
    <property type="evidence" value="ECO:0007669"/>
    <property type="project" value="InterPro"/>
</dbReference>
<evidence type="ECO:0000313" key="6">
    <source>
        <dbReference type="EMBL" id="QEK65198.1"/>
    </source>
</evidence>
<dbReference type="Proteomes" id="UP000325032">
    <property type="component" value="Chromosome"/>
</dbReference>
<dbReference type="SUPFAM" id="SSF46785">
    <property type="entry name" value="Winged helix' DNA-binding domain"/>
    <property type="match status" value="1"/>
</dbReference>
<evidence type="ECO:0000259" key="5">
    <source>
        <dbReference type="PROSITE" id="PS50931"/>
    </source>
</evidence>
<proteinExistence type="inferred from homology"/>
<evidence type="ECO:0000256" key="3">
    <source>
        <dbReference type="ARBA" id="ARBA00023125"/>
    </source>
</evidence>
<dbReference type="Gene3D" id="3.40.190.290">
    <property type="match status" value="1"/>
</dbReference>
<keyword evidence="4" id="KW-0804">Transcription</keyword>
<evidence type="ECO:0000256" key="1">
    <source>
        <dbReference type="ARBA" id="ARBA00009437"/>
    </source>
</evidence>
<dbReference type="GO" id="GO:0032993">
    <property type="term" value="C:protein-DNA complex"/>
    <property type="evidence" value="ECO:0007669"/>
    <property type="project" value="TreeGrafter"/>
</dbReference>
<organism evidence="6 7">
    <name type="scientific">Bacillus safensis</name>
    <dbReference type="NCBI Taxonomy" id="561879"/>
    <lineage>
        <taxon>Bacteria</taxon>
        <taxon>Bacillati</taxon>
        <taxon>Bacillota</taxon>
        <taxon>Bacilli</taxon>
        <taxon>Bacillales</taxon>
        <taxon>Bacillaceae</taxon>
        <taxon>Bacillus</taxon>
    </lineage>
</organism>